<dbReference type="AlphaFoldDB" id="A0A4Z2GHU3"/>
<sequence length="208" mass="22853">MGAQRYKESPKNGRWRVFNKYYFDTKFRSHSDIKGEGGHDEDVFGPFPPFGGLADPFLSSSSSLFEKPVLCTTAPLGLTSRPSVVSTYEVAVTAGDEDAFGEDPGPWRPRPGLMWFWFSRGFDSPNECQEEPPRPHSPPVLIFGAQLVRSLTPHPGQTPLLPLPPAATGGRKRSSDAERGPRVGSGSESPGTEGKNSDSRHYQRNPEH</sequence>
<name>A0A4Z2GHU3_9TELE</name>
<dbReference type="Proteomes" id="UP000314294">
    <property type="component" value="Unassembled WGS sequence"/>
</dbReference>
<keyword evidence="3" id="KW-1185">Reference proteome</keyword>
<organism evidence="2 3">
    <name type="scientific">Liparis tanakae</name>
    <name type="common">Tanaka's snailfish</name>
    <dbReference type="NCBI Taxonomy" id="230148"/>
    <lineage>
        <taxon>Eukaryota</taxon>
        <taxon>Metazoa</taxon>
        <taxon>Chordata</taxon>
        <taxon>Craniata</taxon>
        <taxon>Vertebrata</taxon>
        <taxon>Euteleostomi</taxon>
        <taxon>Actinopterygii</taxon>
        <taxon>Neopterygii</taxon>
        <taxon>Teleostei</taxon>
        <taxon>Neoteleostei</taxon>
        <taxon>Acanthomorphata</taxon>
        <taxon>Eupercaria</taxon>
        <taxon>Perciformes</taxon>
        <taxon>Cottioidei</taxon>
        <taxon>Cottales</taxon>
        <taxon>Liparidae</taxon>
        <taxon>Liparis</taxon>
    </lineage>
</organism>
<evidence type="ECO:0000313" key="2">
    <source>
        <dbReference type="EMBL" id="TNN52890.1"/>
    </source>
</evidence>
<proteinExistence type="predicted"/>
<comment type="caution">
    <text evidence="2">The sequence shown here is derived from an EMBL/GenBank/DDBJ whole genome shotgun (WGS) entry which is preliminary data.</text>
</comment>
<feature type="compositionally biased region" description="Basic and acidic residues" evidence="1">
    <location>
        <begin position="195"/>
        <end position="208"/>
    </location>
</feature>
<feature type="compositionally biased region" description="Low complexity" evidence="1">
    <location>
        <begin position="151"/>
        <end position="160"/>
    </location>
</feature>
<gene>
    <name evidence="2" type="ORF">EYF80_036903</name>
</gene>
<dbReference type="EMBL" id="SRLO01000533">
    <property type="protein sequence ID" value="TNN52890.1"/>
    <property type="molecule type" value="Genomic_DNA"/>
</dbReference>
<protein>
    <submittedName>
        <fullName evidence="2">Uncharacterized protein</fullName>
    </submittedName>
</protein>
<accession>A0A4Z2GHU3</accession>
<evidence type="ECO:0000256" key="1">
    <source>
        <dbReference type="SAM" id="MobiDB-lite"/>
    </source>
</evidence>
<reference evidence="2 3" key="1">
    <citation type="submission" date="2019-03" db="EMBL/GenBank/DDBJ databases">
        <title>First draft genome of Liparis tanakae, snailfish: a comprehensive survey of snailfish specific genes.</title>
        <authorList>
            <person name="Kim W."/>
            <person name="Song I."/>
            <person name="Jeong J.-H."/>
            <person name="Kim D."/>
            <person name="Kim S."/>
            <person name="Ryu S."/>
            <person name="Song J.Y."/>
            <person name="Lee S.K."/>
        </authorList>
    </citation>
    <scope>NUCLEOTIDE SEQUENCE [LARGE SCALE GENOMIC DNA]</scope>
    <source>
        <tissue evidence="2">Muscle</tissue>
    </source>
</reference>
<evidence type="ECO:0000313" key="3">
    <source>
        <dbReference type="Proteomes" id="UP000314294"/>
    </source>
</evidence>
<feature type="region of interest" description="Disordered" evidence="1">
    <location>
        <begin position="151"/>
        <end position="208"/>
    </location>
</feature>